<feature type="domain" description="RNase H type-1" evidence="1">
    <location>
        <begin position="102"/>
        <end position="185"/>
    </location>
</feature>
<dbReference type="SUPFAM" id="SSF53098">
    <property type="entry name" value="Ribonuclease H-like"/>
    <property type="match status" value="1"/>
</dbReference>
<comment type="caution">
    <text evidence="2">The sequence shown here is derived from an EMBL/GenBank/DDBJ whole genome shotgun (WGS) entry which is preliminary data.</text>
</comment>
<dbReference type="OrthoDB" id="999899at2759"/>
<name>A0A7J6X3F5_THATH</name>
<evidence type="ECO:0000313" key="3">
    <source>
        <dbReference type="Proteomes" id="UP000554482"/>
    </source>
</evidence>
<evidence type="ECO:0000259" key="1">
    <source>
        <dbReference type="Pfam" id="PF13456"/>
    </source>
</evidence>
<dbReference type="Gene3D" id="3.30.420.10">
    <property type="entry name" value="Ribonuclease H-like superfamily/Ribonuclease H"/>
    <property type="match status" value="1"/>
</dbReference>
<dbReference type="Pfam" id="PF13456">
    <property type="entry name" value="RVT_3"/>
    <property type="match status" value="1"/>
</dbReference>
<sequence>MWELVSWVDADIKRSQFHLSFSIFLLAEIWGMRNRLKFEQVYMRNDRIMKEVIDSAKFAWSRWWEDLVSFNMHPKSSIGSVDHNSDNLVTTALQRDVVLISADAAFDRVSGKGAIGVVATDAEGIILATGYRKVLAGNVQEAELLAVEGALILALQKGFRKIKVEGDCQTVMNACKRRNQSPDLSWHCSTIFQNVKLL</sequence>
<dbReference type="InterPro" id="IPR002156">
    <property type="entry name" value="RNaseH_domain"/>
</dbReference>
<evidence type="ECO:0000313" key="2">
    <source>
        <dbReference type="EMBL" id="KAF5203903.1"/>
    </source>
</evidence>
<accession>A0A7J6X3F5</accession>
<dbReference type="InterPro" id="IPR012337">
    <property type="entry name" value="RNaseH-like_sf"/>
</dbReference>
<dbReference type="EMBL" id="JABWDY010006096">
    <property type="protein sequence ID" value="KAF5203903.1"/>
    <property type="molecule type" value="Genomic_DNA"/>
</dbReference>
<dbReference type="GO" id="GO:0004523">
    <property type="term" value="F:RNA-DNA hybrid ribonuclease activity"/>
    <property type="evidence" value="ECO:0007669"/>
    <property type="project" value="InterPro"/>
</dbReference>
<reference evidence="2 3" key="1">
    <citation type="submission" date="2020-06" db="EMBL/GenBank/DDBJ databases">
        <title>Transcriptomic and genomic resources for Thalictrum thalictroides and T. hernandezii: Facilitating candidate gene discovery in an emerging model plant lineage.</title>
        <authorList>
            <person name="Arias T."/>
            <person name="Riano-Pachon D.M."/>
            <person name="Di Stilio V.S."/>
        </authorList>
    </citation>
    <scope>NUCLEOTIDE SEQUENCE [LARGE SCALE GENOMIC DNA]</scope>
    <source>
        <strain evidence="3">cv. WT478/WT964</strain>
        <tissue evidence="2">Leaves</tissue>
    </source>
</reference>
<dbReference type="Proteomes" id="UP000554482">
    <property type="component" value="Unassembled WGS sequence"/>
</dbReference>
<dbReference type="InterPro" id="IPR052929">
    <property type="entry name" value="RNase_H-like_EbsB-rel"/>
</dbReference>
<proteinExistence type="predicted"/>
<gene>
    <name evidence="2" type="ORF">FRX31_006510</name>
</gene>
<organism evidence="2 3">
    <name type="scientific">Thalictrum thalictroides</name>
    <name type="common">Rue-anemone</name>
    <name type="synonym">Anemone thalictroides</name>
    <dbReference type="NCBI Taxonomy" id="46969"/>
    <lineage>
        <taxon>Eukaryota</taxon>
        <taxon>Viridiplantae</taxon>
        <taxon>Streptophyta</taxon>
        <taxon>Embryophyta</taxon>
        <taxon>Tracheophyta</taxon>
        <taxon>Spermatophyta</taxon>
        <taxon>Magnoliopsida</taxon>
        <taxon>Ranunculales</taxon>
        <taxon>Ranunculaceae</taxon>
        <taxon>Thalictroideae</taxon>
        <taxon>Thalictrum</taxon>
    </lineage>
</organism>
<dbReference type="GO" id="GO:0003676">
    <property type="term" value="F:nucleic acid binding"/>
    <property type="evidence" value="ECO:0007669"/>
    <property type="project" value="InterPro"/>
</dbReference>
<dbReference type="PANTHER" id="PTHR47074:SF21">
    <property type="entry name" value="RNASE H TYPE-1 DOMAIN-CONTAINING PROTEIN"/>
    <property type="match status" value="1"/>
</dbReference>
<dbReference type="PANTHER" id="PTHR47074">
    <property type="entry name" value="BNAC02G40300D PROTEIN"/>
    <property type="match status" value="1"/>
</dbReference>
<dbReference type="CDD" id="cd06222">
    <property type="entry name" value="RNase_H_like"/>
    <property type="match status" value="1"/>
</dbReference>
<protein>
    <recommendedName>
        <fullName evidence="1">RNase H type-1 domain-containing protein</fullName>
    </recommendedName>
</protein>
<dbReference type="AlphaFoldDB" id="A0A7J6X3F5"/>
<keyword evidence="3" id="KW-1185">Reference proteome</keyword>
<dbReference type="InterPro" id="IPR036397">
    <property type="entry name" value="RNaseH_sf"/>
</dbReference>
<dbReference type="InterPro" id="IPR044730">
    <property type="entry name" value="RNase_H-like_dom_plant"/>
</dbReference>